<dbReference type="InterPro" id="IPR007707">
    <property type="entry name" value="TACC_C"/>
</dbReference>
<feature type="coiled-coil region" evidence="6">
    <location>
        <begin position="187"/>
        <end position="264"/>
    </location>
</feature>
<dbReference type="Proteomes" id="UP001497623">
    <property type="component" value="Unassembled WGS sequence"/>
</dbReference>
<keyword evidence="4 6" id="KW-0175">Coiled coil</keyword>
<evidence type="ECO:0000256" key="2">
    <source>
        <dbReference type="ARBA" id="ARBA00009423"/>
    </source>
</evidence>
<evidence type="ECO:0000256" key="5">
    <source>
        <dbReference type="ARBA" id="ARBA00023212"/>
    </source>
</evidence>
<keyword evidence="3" id="KW-0963">Cytoplasm</keyword>
<feature type="non-terminal residue" evidence="8">
    <location>
        <position position="1"/>
    </location>
</feature>
<sequence length="279" mass="33327">KASEELPSATNLTPNEDVKEVLRRQEQVFQDRMKEQEQRFIEKLKELLLEQESRYQEKIKQQELIAQDSFLRHCRETEEVQKKLKQELMEHGIVISQAEEENDKLKKTVKDLQTVFKKLMAAKEAMEKEHKEKISLMETKYEAISASQKHEIQQWQDDLKKTEDGFFDIAKRYERLRDATKTIHQNEQMLKTQNDDLRVELNQKKEAFREAIQNVEEKYGKIQQEMENEKSQKEQELKKAQVMLRRAEVKILSLNDTISKKDEELQRQGALLDEITKDY</sequence>
<proteinExistence type="inferred from homology"/>
<organism evidence="8 9">
    <name type="scientific">Meganyctiphanes norvegica</name>
    <name type="common">Northern krill</name>
    <name type="synonym">Thysanopoda norvegica</name>
    <dbReference type="NCBI Taxonomy" id="48144"/>
    <lineage>
        <taxon>Eukaryota</taxon>
        <taxon>Metazoa</taxon>
        <taxon>Ecdysozoa</taxon>
        <taxon>Arthropoda</taxon>
        <taxon>Crustacea</taxon>
        <taxon>Multicrustacea</taxon>
        <taxon>Malacostraca</taxon>
        <taxon>Eumalacostraca</taxon>
        <taxon>Eucarida</taxon>
        <taxon>Euphausiacea</taxon>
        <taxon>Euphausiidae</taxon>
        <taxon>Meganyctiphanes</taxon>
    </lineage>
</organism>
<evidence type="ECO:0000313" key="9">
    <source>
        <dbReference type="Proteomes" id="UP001497623"/>
    </source>
</evidence>
<keyword evidence="9" id="KW-1185">Reference proteome</keyword>
<feature type="coiled-coil region" evidence="6">
    <location>
        <begin position="19"/>
        <end position="129"/>
    </location>
</feature>
<evidence type="ECO:0000256" key="3">
    <source>
        <dbReference type="ARBA" id="ARBA00022490"/>
    </source>
</evidence>
<protein>
    <recommendedName>
        <fullName evidence="7">Transforming acidic coiled-coil-containing protein C-terminal domain-containing protein</fullName>
    </recommendedName>
</protein>
<dbReference type="AlphaFoldDB" id="A0AAV2SGZ1"/>
<dbReference type="GO" id="GO:0005856">
    <property type="term" value="C:cytoskeleton"/>
    <property type="evidence" value="ECO:0007669"/>
    <property type="project" value="UniProtKB-SubCell"/>
</dbReference>
<reference evidence="8 9" key="1">
    <citation type="submission" date="2024-05" db="EMBL/GenBank/DDBJ databases">
        <authorList>
            <person name="Wallberg A."/>
        </authorList>
    </citation>
    <scope>NUCLEOTIDE SEQUENCE [LARGE SCALE GENOMIC DNA]</scope>
</reference>
<dbReference type="Pfam" id="PF05010">
    <property type="entry name" value="TACC_C"/>
    <property type="match status" value="1"/>
</dbReference>
<evidence type="ECO:0000256" key="6">
    <source>
        <dbReference type="SAM" id="Coils"/>
    </source>
</evidence>
<keyword evidence="5" id="KW-0206">Cytoskeleton</keyword>
<feature type="domain" description="Transforming acidic coiled-coil-containing protein C-terminal" evidence="7">
    <location>
        <begin position="77"/>
        <end position="274"/>
    </location>
</feature>
<evidence type="ECO:0000256" key="1">
    <source>
        <dbReference type="ARBA" id="ARBA00004245"/>
    </source>
</evidence>
<dbReference type="EMBL" id="CAXKWB010068047">
    <property type="protein sequence ID" value="CAL4191726.1"/>
    <property type="molecule type" value="Genomic_DNA"/>
</dbReference>
<evidence type="ECO:0000259" key="7">
    <source>
        <dbReference type="Pfam" id="PF05010"/>
    </source>
</evidence>
<comment type="caution">
    <text evidence="8">The sequence shown here is derived from an EMBL/GenBank/DDBJ whole genome shotgun (WGS) entry which is preliminary data.</text>
</comment>
<gene>
    <name evidence="8" type="ORF">MNOR_LOCUS36633</name>
</gene>
<comment type="subcellular location">
    <subcellularLocation>
        <location evidence="1">Cytoplasm</location>
        <location evidence="1">Cytoskeleton</location>
    </subcellularLocation>
</comment>
<evidence type="ECO:0000313" key="8">
    <source>
        <dbReference type="EMBL" id="CAL4191726.1"/>
    </source>
</evidence>
<comment type="similarity">
    <text evidence="2">Belongs to the TACC family.</text>
</comment>
<evidence type="ECO:0000256" key="4">
    <source>
        <dbReference type="ARBA" id="ARBA00023054"/>
    </source>
</evidence>
<name>A0AAV2SGZ1_MEGNR</name>
<accession>A0AAV2SGZ1</accession>